<dbReference type="RefSeq" id="WP_154461206.1">
    <property type="nucleotide sequence ID" value="NZ_VUMM01000023.1"/>
</dbReference>
<dbReference type="Proteomes" id="UP000470082">
    <property type="component" value="Unassembled WGS sequence"/>
</dbReference>
<dbReference type="AlphaFoldDB" id="A0A7X2N4B8"/>
<evidence type="ECO:0000313" key="1">
    <source>
        <dbReference type="EMBL" id="MSS02212.1"/>
    </source>
</evidence>
<gene>
    <name evidence="1" type="ORF">FYJ50_08955</name>
</gene>
<organism evidence="1 2">
    <name type="scientific">Floccifex porci</name>
    <dbReference type="NCBI Taxonomy" id="2606629"/>
    <lineage>
        <taxon>Bacteria</taxon>
        <taxon>Bacillati</taxon>
        <taxon>Bacillota</taxon>
        <taxon>Erysipelotrichia</taxon>
        <taxon>Erysipelotrichales</taxon>
        <taxon>Erysipelotrichaceae</taxon>
        <taxon>Floccifex</taxon>
    </lineage>
</organism>
<keyword evidence="2" id="KW-1185">Reference proteome</keyword>
<protein>
    <recommendedName>
        <fullName evidence="3">Alpha/beta hydrolase</fullName>
    </recommendedName>
</protein>
<accession>A0A7X2N4B8</accession>
<name>A0A7X2N4B8_9FIRM</name>
<reference evidence="1 2" key="1">
    <citation type="submission" date="2019-08" db="EMBL/GenBank/DDBJ databases">
        <title>In-depth cultivation of the pig gut microbiome towards novel bacterial diversity and tailored functional studies.</title>
        <authorList>
            <person name="Wylensek D."/>
            <person name="Hitch T.C.A."/>
            <person name="Clavel T."/>
        </authorList>
    </citation>
    <scope>NUCLEOTIDE SEQUENCE [LARGE SCALE GENOMIC DNA]</scope>
    <source>
        <strain evidence="1 2">LKV-178-WT-2G</strain>
    </source>
</reference>
<dbReference type="EMBL" id="VUMM01000023">
    <property type="protein sequence ID" value="MSS02212.1"/>
    <property type="molecule type" value="Genomic_DNA"/>
</dbReference>
<evidence type="ECO:0008006" key="3">
    <source>
        <dbReference type="Google" id="ProtNLM"/>
    </source>
</evidence>
<dbReference type="Gene3D" id="3.40.50.1820">
    <property type="entry name" value="alpha/beta hydrolase"/>
    <property type="match status" value="1"/>
</dbReference>
<evidence type="ECO:0000313" key="2">
    <source>
        <dbReference type="Proteomes" id="UP000470082"/>
    </source>
</evidence>
<proteinExistence type="predicted"/>
<comment type="caution">
    <text evidence="1">The sequence shown here is derived from an EMBL/GenBank/DDBJ whole genome shotgun (WGS) entry which is preliminary data.</text>
</comment>
<dbReference type="InterPro" id="IPR029058">
    <property type="entry name" value="AB_hydrolase_fold"/>
</dbReference>
<sequence length="141" mass="16758">MKKAYIFPGIGYHCDKPLLYYTKKLLKDYEIIEIQFKNLDFDIQVSEEKAFQQAKEQMKEVDSSTLFVSKSIGTYCAARLAKEYKIQKNIYFTPLEDTMPYIKKEDLIFSGSKDQWANYDVLKKYTDSDMYPIFWTYVNLN</sequence>